<dbReference type="AlphaFoldDB" id="A0A2G9ZK86"/>
<comment type="caution">
    <text evidence="8">The sequence shown here is derived from an EMBL/GenBank/DDBJ whole genome shotgun (WGS) entry which is preliminary data.</text>
</comment>
<dbReference type="InterPro" id="IPR007221">
    <property type="entry name" value="MreC"/>
</dbReference>
<feature type="coiled-coil region" evidence="5">
    <location>
        <begin position="122"/>
        <end position="159"/>
    </location>
</feature>
<dbReference type="Gene3D" id="2.40.10.340">
    <property type="entry name" value="Rod shape-determining protein MreC, domain 1"/>
    <property type="match status" value="1"/>
</dbReference>
<evidence type="ECO:0000256" key="6">
    <source>
        <dbReference type="SAM" id="Phobius"/>
    </source>
</evidence>
<evidence type="ECO:0000256" key="2">
    <source>
        <dbReference type="ARBA" id="ARBA00013855"/>
    </source>
</evidence>
<dbReference type="InterPro" id="IPR042177">
    <property type="entry name" value="Cell/Rod_1"/>
</dbReference>
<dbReference type="Gene3D" id="2.40.10.350">
    <property type="entry name" value="Rod shape-determining protein MreC, domain 2"/>
    <property type="match status" value="1"/>
</dbReference>
<dbReference type="Pfam" id="PF04085">
    <property type="entry name" value="MreC"/>
    <property type="match status" value="1"/>
</dbReference>
<gene>
    <name evidence="8" type="ORF">COX22_03565</name>
</gene>
<accession>A0A2G9ZK86</accession>
<organism evidence="8 9">
    <name type="scientific">Candidatus Falkowbacteria bacterium CG23_combo_of_CG06-09_8_20_14_all_49_15</name>
    <dbReference type="NCBI Taxonomy" id="1974572"/>
    <lineage>
        <taxon>Bacteria</taxon>
        <taxon>Candidatus Falkowiibacteriota</taxon>
    </lineage>
</organism>
<proteinExistence type="inferred from homology"/>
<name>A0A2G9ZK86_9BACT</name>
<dbReference type="PANTHER" id="PTHR34138:SF1">
    <property type="entry name" value="CELL SHAPE-DETERMINING PROTEIN MREC"/>
    <property type="match status" value="1"/>
</dbReference>
<evidence type="ECO:0000256" key="5">
    <source>
        <dbReference type="SAM" id="Coils"/>
    </source>
</evidence>
<dbReference type="EMBL" id="PCSD01000085">
    <property type="protein sequence ID" value="PIP33593.1"/>
    <property type="molecule type" value="Genomic_DNA"/>
</dbReference>
<feature type="domain" description="Rod shape-determining protein MreC beta-barrel core" evidence="7">
    <location>
        <begin position="182"/>
        <end position="318"/>
    </location>
</feature>
<reference evidence="8 9" key="1">
    <citation type="submission" date="2017-09" db="EMBL/GenBank/DDBJ databases">
        <title>Depth-based differentiation of microbial function through sediment-hosted aquifers and enrichment of novel symbionts in the deep terrestrial subsurface.</title>
        <authorList>
            <person name="Probst A.J."/>
            <person name="Ladd B."/>
            <person name="Jarett J.K."/>
            <person name="Geller-Mcgrath D.E."/>
            <person name="Sieber C.M."/>
            <person name="Emerson J.B."/>
            <person name="Anantharaman K."/>
            <person name="Thomas B.C."/>
            <person name="Malmstrom R."/>
            <person name="Stieglmeier M."/>
            <person name="Klingl A."/>
            <person name="Woyke T."/>
            <person name="Ryan C.M."/>
            <person name="Banfield J.F."/>
        </authorList>
    </citation>
    <scope>NUCLEOTIDE SEQUENCE [LARGE SCALE GENOMIC DNA]</scope>
    <source>
        <strain evidence="8">CG23_combo_of_CG06-09_8_20_14_all_49_15</strain>
    </source>
</reference>
<dbReference type="InterPro" id="IPR042175">
    <property type="entry name" value="Cell/Rod_MreC_2"/>
</dbReference>
<dbReference type="InterPro" id="IPR055342">
    <property type="entry name" value="MreC_beta-barrel_core"/>
</dbReference>
<comment type="similarity">
    <text evidence="1">Belongs to the MreC family.</text>
</comment>
<keyword evidence="5" id="KW-0175">Coiled coil</keyword>
<evidence type="ECO:0000256" key="1">
    <source>
        <dbReference type="ARBA" id="ARBA00009369"/>
    </source>
</evidence>
<evidence type="ECO:0000313" key="9">
    <source>
        <dbReference type="Proteomes" id="UP000230729"/>
    </source>
</evidence>
<sequence length="321" mass="35559">MLFSRRSDEYFPRRLLGFYEEICFFRLSRVFRPNFFPGLKFTSLLEKNFSPMPASRKSPIYYWFAGAFAAFIIFHFVGLLAPVEKSARVTLRPFLKLFSSLNGSLRQTFSPAELENNPTDKIKQLEEKIQGLIVENARLRALEQENNVLREHLSFFSNRAYRPIFANVIAFGENFVAPESDQIYFLDRGAKDGLRPGLVVLDSRGAVAGKILAVKDDIARVCFPTSPQCQFAAAGEGSTGTIGLAQGQLGLVTAVNFIPPGVALKTGDIIMTSGLEPGIPRGLVIGRINRLTSSSNDVWQGAEIDPLSDFNQLTIASVILP</sequence>
<evidence type="ECO:0000259" key="7">
    <source>
        <dbReference type="Pfam" id="PF04085"/>
    </source>
</evidence>
<keyword evidence="6" id="KW-0472">Membrane</keyword>
<keyword evidence="3" id="KW-0133">Cell shape</keyword>
<keyword evidence="6" id="KW-0812">Transmembrane</keyword>
<dbReference type="GO" id="GO:0008360">
    <property type="term" value="P:regulation of cell shape"/>
    <property type="evidence" value="ECO:0007669"/>
    <property type="project" value="UniProtKB-KW"/>
</dbReference>
<feature type="transmembrane region" description="Helical" evidence="6">
    <location>
        <begin position="60"/>
        <end position="83"/>
    </location>
</feature>
<evidence type="ECO:0000256" key="4">
    <source>
        <dbReference type="ARBA" id="ARBA00032089"/>
    </source>
</evidence>
<evidence type="ECO:0000256" key="3">
    <source>
        <dbReference type="ARBA" id="ARBA00022960"/>
    </source>
</evidence>
<keyword evidence="6" id="KW-1133">Transmembrane helix</keyword>
<dbReference type="Proteomes" id="UP000230729">
    <property type="component" value="Unassembled WGS sequence"/>
</dbReference>
<evidence type="ECO:0000313" key="8">
    <source>
        <dbReference type="EMBL" id="PIP33593.1"/>
    </source>
</evidence>
<dbReference type="GO" id="GO:0005886">
    <property type="term" value="C:plasma membrane"/>
    <property type="evidence" value="ECO:0007669"/>
    <property type="project" value="TreeGrafter"/>
</dbReference>
<dbReference type="PANTHER" id="PTHR34138">
    <property type="entry name" value="CELL SHAPE-DETERMINING PROTEIN MREC"/>
    <property type="match status" value="1"/>
</dbReference>
<protein>
    <recommendedName>
        <fullName evidence="2">Cell shape-determining protein MreC</fullName>
    </recommendedName>
    <alternativeName>
        <fullName evidence="4">Cell shape protein MreC</fullName>
    </alternativeName>
</protein>